<dbReference type="InterPro" id="IPR046876">
    <property type="entry name" value="Prok_STING"/>
</dbReference>
<keyword evidence="4" id="KW-0732">Signal</keyword>
<evidence type="ECO:0000256" key="4">
    <source>
        <dbReference type="SAM" id="SignalP"/>
    </source>
</evidence>
<keyword evidence="2" id="KW-0051">Antiviral defense</keyword>
<evidence type="ECO:0000256" key="2">
    <source>
        <dbReference type="ARBA" id="ARBA00023118"/>
    </source>
</evidence>
<sequence>MKKIALPLLFCAIPLASSIATAEPTSNSLTTARKPVLLYLSQLQDFDALLVPAPRVLAYGYFKNFLKPAYEGLQGGKVDLPDYKLPNVDNEGNEGGGNAVMTLSFSTFRIRIAKPVLWEDATDAAVVNLRKNRLAEISIKQPGSRRAFRVYVPTETKQLLDNAMRDNLKRAKKAEALLLNVEVDRLEVVDFPTPLIALHDFVESEISDESNETWAESWQKQKTLQYNEFFRYLESLLQKAGIKYPSVSYFNYNNSPDFKLPD</sequence>
<accession>A0A552DE19</accession>
<dbReference type="GO" id="GO:0051607">
    <property type="term" value="P:defense response to virus"/>
    <property type="evidence" value="ECO:0007669"/>
    <property type="project" value="UniProtKB-KW"/>
</dbReference>
<comment type="similarity">
    <text evidence="3">In the C-terminal section; belongs to the bacterial STING family.</text>
</comment>
<keyword evidence="1" id="KW-0547">Nucleotide-binding</keyword>
<gene>
    <name evidence="6" type="ORF">EWV80_17855</name>
</gene>
<evidence type="ECO:0000313" key="7">
    <source>
        <dbReference type="Proteomes" id="UP000320551"/>
    </source>
</evidence>
<feature type="signal peptide" evidence="4">
    <location>
        <begin position="1"/>
        <end position="22"/>
    </location>
</feature>
<reference evidence="6 7" key="1">
    <citation type="submission" date="2019-01" db="EMBL/GenBank/DDBJ databases">
        <title>Coherence of Microcystis species and biogeography revealed through population genomics.</title>
        <authorList>
            <person name="Perez-Carrascal O.M."/>
            <person name="Terrat Y."/>
            <person name="Giani A."/>
            <person name="Fortin N."/>
            <person name="Tromas N."/>
            <person name="Shapiro B.J."/>
        </authorList>
    </citation>
    <scope>NUCLEOTIDE SEQUENCE [LARGE SCALE GENOMIC DNA]</scope>
    <source>
        <strain evidence="6">Ma_QC_B_20070730_S2</strain>
    </source>
</reference>
<evidence type="ECO:0000313" key="6">
    <source>
        <dbReference type="EMBL" id="TRU20441.1"/>
    </source>
</evidence>
<dbReference type="Pfam" id="PF20300">
    <property type="entry name" value="prok_STING"/>
    <property type="match status" value="1"/>
</dbReference>
<feature type="chain" id="PRO_5022195297" description="Prokaryotic STING domain-containing protein" evidence="4">
    <location>
        <begin position="23"/>
        <end position="262"/>
    </location>
</feature>
<proteinExistence type="inferred from homology"/>
<dbReference type="GO" id="GO:0000166">
    <property type="term" value="F:nucleotide binding"/>
    <property type="evidence" value="ECO:0007669"/>
    <property type="project" value="UniProtKB-KW"/>
</dbReference>
<feature type="domain" description="Prokaryotic STING" evidence="5">
    <location>
        <begin position="54"/>
        <end position="233"/>
    </location>
</feature>
<name>A0A552DE19_MICAE</name>
<evidence type="ECO:0000256" key="3">
    <source>
        <dbReference type="ARBA" id="ARBA00034315"/>
    </source>
</evidence>
<organism evidence="6 7">
    <name type="scientific">Microcystis aeruginosa Ma_QC_B_20070730_S2</name>
    <dbReference type="NCBI Taxonomy" id="2486256"/>
    <lineage>
        <taxon>Bacteria</taxon>
        <taxon>Bacillati</taxon>
        <taxon>Cyanobacteriota</taxon>
        <taxon>Cyanophyceae</taxon>
        <taxon>Oscillatoriophycideae</taxon>
        <taxon>Chroococcales</taxon>
        <taxon>Microcystaceae</taxon>
        <taxon>Microcystis</taxon>
    </lineage>
</organism>
<dbReference type="EMBL" id="SFBK01000235">
    <property type="protein sequence ID" value="TRU20441.1"/>
    <property type="molecule type" value="Genomic_DNA"/>
</dbReference>
<protein>
    <recommendedName>
        <fullName evidence="5">Prokaryotic STING domain-containing protein</fullName>
    </recommendedName>
</protein>
<dbReference type="AlphaFoldDB" id="A0A552DE19"/>
<dbReference type="Proteomes" id="UP000320551">
    <property type="component" value="Unassembled WGS sequence"/>
</dbReference>
<comment type="caution">
    <text evidence="6">The sequence shown here is derived from an EMBL/GenBank/DDBJ whole genome shotgun (WGS) entry which is preliminary data.</text>
</comment>
<evidence type="ECO:0000256" key="1">
    <source>
        <dbReference type="ARBA" id="ARBA00022741"/>
    </source>
</evidence>
<evidence type="ECO:0000259" key="5">
    <source>
        <dbReference type="Pfam" id="PF20300"/>
    </source>
</evidence>